<accession>A0ABM8QLZ2</accession>
<dbReference type="SUPFAM" id="SSF52402">
    <property type="entry name" value="Adenine nucleotide alpha hydrolases-like"/>
    <property type="match status" value="1"/>
</dbReference>
<reference evidence="6 7" key="1">
    <citation type="submission" date="2021-02" db="EMBL/GenBank/DDBJ databases">
        <authorList>
            <person name="Han P."/>
        </authorList>
    </citation>
    <scope>NUCLEOTIDE SEQUENCE [LARGE SCALE GENOMIC DNA]</scope>
    <source>
        <strain evidence="6">Candidatus Nitrospira sp. ZN2</strain>
    </source>
</reference>
<dbReference type="InterPro" id="IPR014729">
    <property type="entry name" value="Rossmann-like_a/b/a_fold"/>
</dbReference>
<keyword evidence="4" id="KW-0479">Metal-binding</keyword>
<feature type="binding site" evidence="4">
    <location>
        <position position="130"/>
    </location>
    <ligand>
        <name>[4Fe-4S] cluster</name>
        <dbReference type="ChEBI" id="CHEBI:49883"/>
    </ligand>
</feature>
<comment type="cofactor">
    <cofactor evidence="4">
        <name>[4Fe-4S] cluster</name>
        <dbReference type="ChEBI" id="CHEBI:49883"/>
    </cofactor>
    <text evidence="4">Binds 1 [4Fe-4S] cluster per subunit.</text>
</comment>
<evidence type="ECO:0000256" key="3">
    <source>
        <dbReference type="ARBA" id="ARBA00024327"/>
    </source>
</evidence>
<dbReference type="Pfam" id="PF01507">
    <property type="entry name" value="PAPS_reduct"/>
    <property type="match status" value="1"/>
</dbReference>
<protein>
    <recommendedName>
        <fullName evidence="4">Adenosine 5'-phosphosulfate reductase</fullName>
        <shortName evidence="4">APS reductase</shortName>
        <ecNumber evidence="4">1.8.4.10</ecNumber>
    </recommendedName>
    <alternativeName>
        <fullName evidence="4">5'-adenylylsulfate reductase</fullName>
    </alternativeName>
    <alternativeName>
        <fullName evidence="4">Thioredoxin-dependent 5'-adenylylsulfate reductase</fullName>
    </alternativeName>
</protein>
<dbReference type="InterPro" id="IPR004511">
    <property type="entry name" value="PAPS/APS_Rdtase"/>
</dbReference>
<feature type="active site" description="Nucleophile; cysteine thiosulfonate intermediate" evidence="4">
    <location>
        <position position="239"/>
    </location>
</feature>
<comment type="similarity">
    <text evidence="1 4">Belongs to the PAPS reductase family. CysH subfamily.</text>
</comment>
<comment type="catalytic activity">
    <reaction evidence="4">
        <text>[thioredoxin]-disulfide + sulfite + AMP + 2 H(+) = adenosine 5'-phosphosulfate + [thioredoxin]-dithiol</text>
        <dbReference type="Rhea" id="RHEA:21976"/>
        <dbReference type="Rhea" id="RHEA-COMP:10698"/>
        <dbReference type="Rhea" id="RHEA-COMP:10700"/>
        <dbReference type="ChEBI" id="CHEBI:15378"/>
        <dbReference type="ChEBI" id="CHEBI:17359"/>
        <dbReference type="ChEBI" id="CHEBI:29950"/>
        <dbReference type="ChEBI" id="CHEBI:50058"/>
        <dbReference type="ChEBI" id="CHEBI:58243"/>
        <dbReference type="ChEBI" id="CHEBI:456215"/>
        <dbReference type="EC" id="1.8.4.10"/>
    </reaction>
</comment>
<keyword evidence="4" id="KW-0411">Iron-sulfur</keyword>
<dbReference type="PANTHER" id="PTHR46509">
    <property type="entry name" value="PHOSPHOADENOSINE PHOSPHOSULFATE REDUCTASE"/>
    <property type="match status" value="1"/>
</dbReference>
<evidence type="ECO:0000313" key="6">
    <source>
        <dbReference type="EMBL" id="CAE6704397.1"/>
    </source>
</evidence>
<dbReference type="PIRSF" id="PIRSF000857">
    <property type="entry name" value="PAPS_reductase"/>
    <property type="match status" value="1"/>
</dbReference>
<dbReference type="NCBIfam" id="TIGR00434">
    <property type="entry name" value="cysH"/>
    <property type="match status" value="1"/>
</dbReference>
<proteinExistence type="inferred from homology"/>
<gene>
    <name evidence="4 6" type="primary">cysH</name>
    <name evidence="6" type="ORF">NSPZN2_10896</name>
</gene>
<sequence length="243" mass="27873">MAELKTGQSVVNRPADDELKSLSDSFEAKQPWEVLEYALKVYRQRIVLACSFGAEDVALVDMVHRIDPETPLFYLDTDFLFPETLEVRDRIIARYGLKPAQVIQMKPLLTPEQQGAQHGDALWASKPDQCCEIRKIEPLTRVLAQYGAWITGIRRDQAPTRANAGLIEWDKKFNLIKINPLARWTSEQVWMYLQLHEVPYNRLHDRNYPSIGCTHCTAPVLPGDDPRSGRWKNFGKTECGLHK</sequence>
<organism evidence="6 7">
    <name type="scientific">Nitrospira defluvii</name>
    <dbReference type="NCBI Taxonomy" id="330214"/>
    <lineage>
        <taxon>Bacteria</taxon>
        <taxon>Pseudomonadati</taxon>
        <taxon>Nitrospirota</taxon>
        <taxon>Nitrospiria</taxon>
        <taxon>Nitrospirales</taxon>
        <taxon>Nitrospiraceae</taxon>
        <taxon>Nitrospira</taxon>
    </lineage>
</organism>
<name>A0ABM8QLZ2_9BACT</name>
<dbReference type="CDD" id="cd23945">
    <property type="entry name" value="PAPS_reductase"/>
    <property type="match status" value="1"/>
</dbReference>
<evidence type="ECO:0000256" key="1">
    <source>
        <dbReference type="ARBA" id="ARBA00009732"/>
    </source>
</evidence>
<dbReference type="EMBL" id="CAJNBJ010000001">
    <property type="protein sequence ID" value="CAE6704397.1"/>
    <property type="molecule type" value="Genomic_DNA"/>
</dbReference>
<comment type="pathway">
    <text evidence="3 4">Sulfur metabolism; hydrogen sulfide biosynthesis; sulfite from sulfate.</text>
</comment>
<dbReference type="InterPro" id="IPR002500">
    <property type="entry name" value="PAPS_reduct_dom"/>
</dbReference>
<keyword evidence="7" id="KW-1185">Reference proteome</keyword>
<keyword evidence="4" id="KW-0963">Cytoplasm</keyword>
<dbReference type="Proteomes" id="UP000675880">
    <property type="component" value="Unassembled WGS sequence"/>
</dbReference>
<comment type="caution">
    <text evidence="6">The sequence shown here is derived from an EMBL/GenBank/DDBJ whole genome shotgun (WGS) entry which is preliminary data.</text>
</comment>
<feature type="binding site" evidence="4">
    <location>
        <position position="216"/>
    </location>
    <ligand>
        <name>[4Fe-4S] cluster</name>
        <dbReference type="ChEBI" id="CHEBI:49883"/>
    </ligand>
</feature>
<comment type="subcellular location">
    <subcellularLocation>
        <location evidence="4">Cytoplasm</location>
    </subcellularLocation>
</comment>
<feature type="domain" description="Phosphoadenosine phosphosulphate reductase" evidence="5">
    <location>
        <begin position="46"/>
        <end position="219"/>
    </location>
</feature>
<evidence type="ECO:0000313" key="7">
    <source>
        <dbReference type="Proteomes" id="UP000675880"/>
    </source>
</evidence>
<dbReference type="HAMAP" id="MF_00063">
    <property type="entry name" value="CysH"/>
    <property type="match status" value="1"/>
</dbReference>
<dbReference type="Gene3D" id="3.40.50.620">
    <property type="entry name" value="HUPs"/>
    <property type="match status" value="1"/>
</dbReference>
<dbReference type="PANTHER" id="PTHR46509:SF1">
    <property type="entry name" value="PHOSPHOADENOSINE PHOSPHOSULFATE REDUCTASE"/>
    <property type="match status" value="1"/>
</dbReference>
<dbReference type="EC" id="1.8.4.10" evidence="4"/>
<keyword evidence="4" id="KW-0408">Iron</keyword>
<dbReference type="NCBIfam" id="NF002537">
    <property type="entry name" value="PRK02090.1"/>
    <property type="match status" value="1"/>
</dbReference>
<evidence type="ECO:0000256" key="4">
    <source>
        <dbReference type="HAMAP-Rule" id="MF_00063"/>
    </source>
</evidence>
<evidence type="ECO:0000259" key="5">
    <source>
        <dbReference type="Pfam" id="PF01507"/>
    </source>
</evidence>
<comment type="function">
    <text evidence="4">Catalyzes the formation of sulfite from adenosine 5'-phosphosulfate (APS) using thioredoxin as an electron donor.</text>
</comment>
<feature type="binding site" evidence="4">
    <location>
        <position position="213"/>
    </location>
    <ligand>
        <name>[4Fe-4S] cluster</name>
        <dbReference type="ChEBI" id="CHEBI:49883"/>
    </ligand>
</feature>
<dbReference type="GO" id="GO:0004604">
    <property type="term" value="F:phosphoadenylyl-sulfate reductase (thioredoxin) activity"/>
    <property type="evidence" value="ECO:0007669"/>
    <property type="project" value="UniProtKB-EC"/>
</dbReference>
<keyword evidence="2 4" id="KW-0560">Oxidoreductase</keyword>
<feature type="binding site" evidence="4">
    <location>
        <position position="131"/>
    </location>
    <ligand>
        <name>[4Fe-4S] cluster</name>
        <dbReference type="ChEBI" id="CHEBI:49883"/>
    </ligand>
</feature>
<evidence type="ECO:0000256" key="2">
    <source>
        <dbReference type="ARBA" id="ARBA00023002"/>
    </source>
</evidence>